<reference evidence="6 7" key="1">
    <citation type="journal article" date="2020" name="bioRxiv">
        <title>Whole genome comparisons of ergot fungi reveals the divergence and evolution of species within the genus Claviceps are the result of varying mechanisms driving genome evolution and host range expansion.</title>
        <authorList>
            <person name="Wyka S.A."/>
            <person name="Mondo S.J."/>
            <person name="Liu M."/>
            <person name="Dettman J."/>
            <person name="Nalam V."/>
            <person name="Broders K.D."/>
        </authorList>
    </citation>
    <scope>NUCLEOTIDE SEQUENCE [LARGE SCALE GENOMIC DNA]</scope>
    <source>
        <strain evidence="6 7">CCC 1485</strain>
    </source>
</reference>
<evidence type="ECO:0000256" key="3">
    <source>
        <dbReference type="SAM" id="SignalP"/>
    </source>
</evidence>
<dbReference type="Pfam" id="PF00264">
    <property type="entry name" value="Tyrosinase"/>
    <property type="match status" value="1"/>
</dbReference>
<evidence type="ECO:0000259" key="5">
    <source>
        <dbReference type="PROSITE" id="PS00498"/>
    </source>
</evidence>
<protein>
    <recommendedName>
        <fullName evidence="4 5">Tyrosinase copper-binding domain-containing protein</fullName>
    </recommendedName>
</protein>
<evidence type="ECO:0000256" key="2">
    <source>
        <dbReference type="ARBA" id="ARBA00023002"/>
    </source>
</evidence>
<dbReference type="EMBL" id="SRPO01000219">
    <property type="protein sequence ID" value="KAG5936374.1"/>
    <property type="molecule type" value="Genomic_DNA"/>
</dbReference>
<dbReference type="SUPFAM" id="SSF48056">
    <property type="entry name" value="Di-copper centre-containing domain"/>
    <property type="match status" value="1"/>
</dbReference>
<keyword evidence="1" id="KW-0479">Metal-binding</keyword>
<dbReference type="PROSITE" id="PS00497">
    <property type="entry name" value="TYROSINASE_1"/>
    <property type="match status" value="1"/>
</dbReference>
<dbReference type="Proteomes" id="UP000706124">
    <property type="component" value="Unassembled WGS sequence"/>
</dbReference>
<dbReference type="GO" id="GO:0046872">
    <property type="term" value="F:metal ion binding"/>
    <property type="evidence" value="ECO:0007669"/>
    <property type="project" value="UniProtKB-KW"/>
</dbReference>
<dbReference type="PANTHER" id="PTHR11474:SF125">
    <property type="entry name" value="N-ACETYL-6-HYDROXYTRYPTOPHAN OXIDASE IVOB-RELATED"/>
    <property type="match status" value="1"/>
</dbReference>
<keyword evidence="7" id="KW-1185">Reference proteome</keyword>
<proteinExistence type="predicted"/>
<organism evidence="6 7">
    <name type="scientific">Claviceps pazoutovae</name>
    <dbReference type="NCBI Taxonomy" id="1649127"/>
    <lineage>
        <taxon>Eukaryota</taxon>
        <taxon>Fungi</taxon>
        <taxon>Dikarya</taxon>
        <taxon>Ascomycota</taxon>
        <taxon>Pezizomycotina</taxon>
        <taxon>Sordariomycetes</taxon>
        <taxon>Hypocreomycetidae</taxon>
        <taxon>Hypocreales</taxon>
        <taxon>Clavicipitaceae</taxon>
        <taxon>Claviceps</taxon>
    </lineage>
</organism>
<feature type="domain" description="Tyrosinase copper-binding" evidence="4">
    <location>
        <begin position="115"/>
        <end position="132"/>
    </location>
</feature>
<keyword evidence="2" id="KW-0560">Oxidoreductase</keyword>
<dbReference type="AlphaFoldDB" id="A0A9P7MB55"/>
<dbReference type="PRINTS" id="PR00092">
    <property type="entry name" value="TYROSINASE"/>
</dbReference>
<sequence>MSRVLQYVVLLAVALSAIASANPDERLMAKLVKEYQANTIKGLELSGYGSSCTPDNVVVRKEWGNLGRQSRREYIDAVKCLHELPSMIDPRLAPGARSRYDDFEAAHIRLAAKIHGTGFFLPWHRHFVHLYETALRDECGYTGYQPYWDWSKYAHRPVHANPLYDGSETSMGSNGRYIPGRNGTVQPLPVPVPNPPTLNCPPGTGGGYVKRGPFSHWTLHLGPVIPMIVRNGWPVRPNPRPDGLGYNPRRMIRDFNNTLLLEKNTYKIVNNMLTNMTDIHTFHPYFYRSQHLAGHLFISGYDNDFYSSPGDPLFYFHHAQIDRIWSIWQALDFSKRENALDGTLTMSNIPPTRNVTLEDVMSFEFAPSILVGQLMSPTKNGLCYIYE</sequence>
<comment type="caution">
    <text evidence="6">The sequence shown here is derived from an EMBL/GenBank/DDBJ whole genome shotgun (WGS) entry which is preliminary data.</text>
</comment>
<dbReference type="PROSITE" id="PS00498">
    <property type="entry name" value="TYROSINASE_2"/>
    <property type="match status" value="1"/>
</dbReference>
<feature type="signal peptide" evidence="3">
    <location>
        <begin position="1"/>
        <end position="21"/>
    </location>
</feature>
<dbReference type="Gene3D" id="1.10.1280.10">
    <property type="entry name" value="Di-copper center containing domain from catechol oxidase"/>
    <property type="match status" value="1"/>
</dbReference>
<feature type="domain" description="Tyrosinase copper-binding" evidence="5">
    <location>
        <begin position="311"/>
        <end position="322"/>
    </location>
</feature>
<dbReference type="InterPro" id="IPR050316">
    <property type="entry name" value="Tyrosinase/Hemocyanin"/>
</dbReference>
<gene>
    <name evidence="6" type="ORF">E4U60_002586</name>
</gene>
<evidence type="ECO:0000313" key="6">
    <source>
        <dbReference type="EMBL" id="KAG5936374.1"/>
    </source>
</evidence>
<accession>A0A9P7MB55</accession>
<evidence type="ECO:0000256" key="1">
    <source>
        <dbReference type="ARBA" id="ARBA00022723"/>
    </source>
</evidence>
<evidence type="ECO:0000313" key="7">
    <source>
        <dbReference type="Proteomes" id="UP000706124"/>
    </source>
</evidence>
<dbReference type="InterPro" id="IPR008922">
    <property type="entry name" value="Di-copper_centre_dom_sf"/>
</dbReference>
<name>A0A9P7MB55_9HYPO</name>
<dbReference type="GO" id="GO:0016491">
    <property type="term" value="F:oxidoreductase activity"/>
    <property type="evidence" value="ECO:0007669"/>
    <property type="project" value="UniProtKB-KW"/>
</dbReference>
<evidence type="ECO:0000259" key="4">
    <source>
        <dbReference type="PROSITE" id="PS00497"/>
    </source>
</evidence>
<dbReference type="OrthoDB" id="6132182at2759"/>
<dbReference type="PANTHER" id="PTHR11474">
    <property type="entry name" value="TYROSINASE FAMILY MEMBER"/>
    <property type="match status" value="1"/>
</dbReference>
<feature type="chain" id="PRO_5040429809" description="Tyrosinase copper-binding domain-containing protein" evidence="3">
    <location>
        <begin position="22"/>
        <end position="387"/>
    </location>
</feature>
<dbReference type="InterPro" id="IPR002227">
    <property type="entry name" value="Tyrosinase_Cu-bd"/>
</dbReference>
<keyword evidence="3" id="KW-0732">Signal</keyword>